<dbReference type="PANTHER" id="PTHR33202:SF18">
    <property type="entry name" value="TRANSCRIPTIONAL REGULATOR FURA"/>
    <property type="match status" value="1"/>
</dbReference>
<comment type="subcellular location">
    <subcellularLocation>
        <location evidence="1">Cytoplasm</location>
    </subcellularLocation>
</comment>
<evidence type="ECO:0000256" key="13">
    <source>
        <dbReference type="SAM" id="MobiDB-lite"/>
    </source>
</evidence>
<comment type="cofactor">
    <cofactor evidence="11">
        <name>Zn(2+)</name>
        <dbReference type="ChEBI" id="CHEBI:29105"/>
    </cofactor>
    <text evidence="11">Binds 1 zinc ion per subunit.</text>
</comment>
<dbReference type="AlphaFoldDB" id="A0A4R8W4A3"/>
<feature type="binding site" evidence="12">
    <location>
        <position position="132"/>
    </location>
    <ligand>
        <name>Fe cation</name>
        <dbReference type="ChEBI" id="CHEBI:24875"/>
    </ligand>
</feature>
<dbReference type="InterPro" id="IPR036390">
    <property type="entry name" value="WH_DNA-bd_sf"/>
</dbReference>
<keyword evidence="8" id="KW-0805">Transcription regulation</keyword>
<evidence type="ECO:0000256" key="6">
    <source>
        <dbReference type="ARBA" id="ARBA00022833"/>
    </source>
</evidence>
<evidence type="ECO:0000313" key="15">
    <source>
        <dbReference type="Proteomes" id="UP000297643"/>
    </source>
</evidence>
<dbReference type="GO" id="GO:0003700">
    <property type="term" value="F:DNA-binding transcription factor activity"/>
    <property type="evidence" value="ECO:0007669"/>
    <property type="project" value="InterPro"/>
</dbReference>
<dbReference type="Pfam" id="PF01475">
    <property type="entry name" value="FUR"/>
    <property type="match status" value="1"/>
</dbReference>
<dbReference type="SUPFAM" id="SSF46785">
    <property type="entry name" value="Winged helix' DNA-binding domain"/>
    <property type="match status" value="1"/>
</dbReference>
<evidence type="ECO:0000256" key="5">
    <source>
        <dbReference type="ARBA" id="ARBA00022723"/>
    </source>
</evidence>
<dbReference type="GO" id="GO:0000976">
    <property type="term" value="F:transcription cis-regulatory region binding"/>
    <property type="evidence" value="ECO:0007669"/>
    <property type="project" value="TreeGrafter"/>
</dbReference>
<feature type="binding site" evidence="11">
    <location>
        <position position="120"/>
    </location>
    <ligand>
        <name>Zn(2+)</name>
        <dbReference type="ChEBI" id="CHEBI:29105"/>
    </ligand>
</feature>
<accession>A0A4R8W4A3</accession>
<evidence type="ECO:0000256" key="1">
    <source>
        <dbReference type="ARBA" id="ARBA00004496"/>
    </source>
</evidence>
<comment type="caution">
    <text evidence="14">The sequence shown here is derived from an EMBL/GenBank/DDBJ whole genome shotgun (WGS) entry which is preliminary data.</text>
</comment>
<keyword evidence="5 11" id="KW-0479">Metal-binding</keyword>
<comment type="similarity">
    <text evidence="2">Belongs to the Fur family.</text>
</comment>
<proteinExistence type="inferred from homology"/>
<gene>
    <name evidence="14" type="ORF">E3O32_12045</name>
</gene>
<dbReference type="InterPro" id="IPR043135">
    <property type="entry name" value="Fur_C"/>
</dbReference>
<feature type="compositionally biased region" description="Low complexity" evidence="13">
    <location>
        <begin position="1"/>
        <end position="13"/>
    </location>
</feature>
<dbReference type="EMBL" id="SOFM01000036">
    <property type="protein sequence ID" value="TFC02100.1"/>
    <property type="molecule type" value="Genomic_DNA"/>
</dbReference>
<feature type="binding site" evidence="11">
    <location>
        <position position="157"/>
    </location>
    <ligand>
        <name>Zn(2+)</name>
        <dbReference type="ChEBI" id="CHEBI:29105"/>
    </ligand>
</feature>
<evidence type="ECO:0000256" key="7">
    <source>
        <dbReference type="ARBA" id="ARBA00023004"/>
    </source>
</evidence>
<evidence type="ECO:0000256" key="9">
    <source>
        <dbReference type="ARBA" id="ARBA00023125"/>
    </source>
</evidence>
<dbReference type="GO" id="GO:1900376">
    <property type="term" value="P:regulation of secondary metabolite biosynthetic process"/>
    <property type="evidence" value="ECO:0007669"/>
    <property type="project" value="TreeGrafter"/>
</dbReference>
<comment type="cofactor">
    <cofactor evidence="12">
        <name>Mn(2+)</name>
        <dbReference type="ChEBI" id="CHEBI:29035"/>
    </cofactor>
    <cofactor evidence="12">
        <name>Fe(2+)</name>
        <dbReference type="ChEBI" id="CHEBI:29033"/>
    </cofactor>
    <text evidence="12">Binds 1 Mn(2+) or Fe(2+) ion per subunit.</text>
</comment>
<keyword evidence="15" id="KW-1185">Reference proteome</keyword>
<keyword evidence="6 11" id="KW-0862">Zinc</keyword>
<evidence type="ECO:0000256" key="3">
    <source>
        <dbReference type="ARBA" id="ARBA00022490"/>
    </source>
</evidence>
<dbReference type="RefSeq" id="WP_134509829.1">
    <property type="nucleotide sequence ID" value="NZ_SOFM01000036.1"/>
</dbReference>
<keyword evidence="9" id="KW-0238">DNA-binding</keyword>
<dbReference type="InterPro" id="IPR002481">
    <property type="entry name" value="FUR"/>
</dbReference>
<dbReference type="Gene3D" id="3.30.1490.190">
    <property type="match status" value="1"/>
</dbReference>
<keyword evidence="7 12" id="KW-0408">Iron</keyword>
<dbReference type="GO" id="GO:0045892">
    <property type="term" value="P:negative regulation of DNA-templated transcription"/>
    <property type="evidence" value="ECO:0007669"/>
    <property type="project" value="TreeGrafter"/>
</dbReference>
<evidence type="ECO:0000256" key="10">
    <source>
        <dbReference type="ARBA" id="ARBA00023163"/>
    </source>
</evidence>
<dbReference type="GO" id="GO:0005737">
    <property type="term" value="C:cytoplasm"/>
    <property type="evidence" value="ECO:0007669"/>
    <property type="project" value="UniProtKB-SubCell"/>
</dbReference>
<evidence type="ECO:0000313" key="14">
    <source>
        <dbReference type="EMBL" id="TFC02100.1"/>
    </source>
</evidence>
<dbReference type="Proteomes" id="UP000297643">
    <property type="component" value="Unassembled WGS sequence"/>
</dbReference>
<name>A0A4R8W4A3_9MICO</name>
<dbReference type="InterPro" id="IPR036388">
    <property type="entry name" value="WH-like_DNA-bd_sf"/>
</dbReference>
<evidence type="ECO:0000256" key="2">
    <source>
        <dbReference type="ARBA" id="ARBA00007957"/>
    </source>
</evidence>
<reference evidence="14 15" key="1">
    <citation type="submission" date="2019-03" db="EMBL/GenBank/DDBJ databases">
        <title>Genomics of glacier-inhabiting Cryobacterium strains.</title>
        <authorList>
            <person name="Liu Q."/>
            <person name="Xin Y.-H."/>
        </authorList>
    </citation>
    <scope>NUCLEOTIDE SEQUENCE [LARGE SCALE GENOMIC DNA]</scope>
    <source>
        <strain evidence="14 15">RHLT2-21</strain>
    </source>
</reference>
<dbReference type="CDD" id="cd07153">
    <property type="entry name" value="Fur_like"/>
    <property type="match status" value="1"/>
</dbReference>
<keyword evidence="10" id="KW-0804">Transcription</keyword>
<dbReference type="PANTHER" id="PTHR33202">
    <property type="entry name" value="ZINC UPTAKE REGULATION PROTEIN"/>
    <property type="match status" value="1"/>
</dbReference>
<evidence type="ECO:0000256" key="8">
    <source>
        <dbReference type="ARBA" id="ARBA00023015"/>
    </source>
</evidence>
<sequence>MTATEVTQTEVTQPSAEASGPAPVPAADALVESIRAAGLKVTAPRLAVLRALADAPHSSADRLFTVVRAELPGTSLQAVYGVLAAFTDAGLTRKIEPSGSAALFERRVGDNHHHIVCTRCGTVRDVDCAVGEAPCLTPDDAAGFAVRAAEVTYWGLCPACQVELATTLTGPPLLSNKGAR</sequence>
<feature type="binding site" evidence="11">
    <location>
        <position position="160"/>
    </location>
    <ligand>
        <name>Zn(2+)</name>
        <dbReference type="ChEBI" id="CHEBI:29105"/>
    </ligand>
</feature>
<feature type="binding site" evidence="11">
    <location>
        <position position="117"/>
    </location>
    <ligand>
        <name>Zn(2+)</name>
        <dbReference type="ChEBI" id="CHEBI:29105"/>
    </ligand>
</feature>
<evidence type="ECO:0000256" key="4">
    <source>
        <dbReference type="ARBA" id="ARBA00022491"/>
    </source>
</evidence>
<protein>
    <submittedName>
        <fullName evidence="14">Transcriptional repressor</fullName>
    </submittedName>
</protein>
<organism evidence="14 15">
    <name type="scientific">Cryobacterium mannosilyticum</name>
    <dbReference type="NCBI Taxonomy" id="1259190"/>
    <lineage>
        <taxon>Bacteria</taxon>
        <taxon>Bacillati</taxon>
        <taxon>Actinomycetota</taxon>
        <taxon>Actinomycetes</taxon>
        <taxon>Micrococcales</taxon>
        <taxon>Microbacteriaceae</taxon>
        <taxon>Cryobacterium</taxon>
    </lineage>
</organism>
<evidence type="ECO:0000256" key="11">
    <source>
        <dbReference type="PIRSR" id="PIRSR602481-1"/>
    </source>
</evidence>
<dbReference type="Gene3D" id="1.10.10.10">
    <property type="entry name" value="Winged helix-like DNA-binding domain superfamily/Winged helix DNA-binding domain"/>
    <property type="match status" value="1"/>
</dbReference>
<dbReference type="GO" id="GO:0008270">
    <property type="term" value="F:zinc ion binding"/>
    <property type="evidence" value="ECO:0007669"/>
    <property type="project" value="TreeGrafter"/>
</dbReference>
<feature type="region of interest" description="Disordered" evidence="13">
    <location>
        <begin position="1"/>
        <end position="24"/>
    </location>
</feature>
<keyword evidence="3" id="KW-0963">Cytoplasm</keyword>
<evidence type="ECO:0000256" key="12">
    <source>
        <dbReference type="PIRSR" id="PIRSR602481-2"/>
    </source>
</evidence>
<keyword evidence="4" id="KW-0678">Repressor</keyword>